<dbReference type="GO" id="GO:0006750">
    <property type="term" value="P:glutathione biosynthetic process"/>
    <property type="evidence" value="ECO:0007669"/>
    <property type="project" value="InterPro"/>
</dbReference>
<gene>
    <name evidence="1" type="ORF">CALCODRAFT_517347</name>
</gene>
<dbReference type="GO" id="GO:0030234">
    <property type="term" value="F:enzyme regulator activity"/>
    <property type="evidence" value="ECO:0007669"/>
    <property type="project" value="TreeGrafter"/>
</dbReference>
<proteinExistence type="predicted"/>
<dbReference type="PANTHER" id="PTHR13295:SF4">
    <property type="entry name" value="GLUTAMATE--CYSTEINE LIGASE REGULATORY SUBUNIT"/>
    <property type="match status" value="1"/>
</dbReference>
<dbReference type="PANTHER" id="PTHR13295">
    <property type="entry name" value="GLUTAMATE CYSTEINE LIGASE REGULATORY SUBUNIT"/>
    <property type="match status" value="1"/>
</dbReference>
<dbReference type="STRING" id="1353952.A0A165G7M5"/>
<evidence type="ECO:0008006" key="3">
    <source>
        <dbReference type="Google" id="ProtNLM"/>
    </source>
</evidence>
<dbReference type="Proteomes" id="UP000076842">
    <property type="component" value="Unassembled WGS sequence"/>
</dbReference>
<dbReference type="AlphaFoldDB" id="A0A165G7M5"/>
<name>A0A165G7M5_9BASI</name>
<accession>A0A165G7M5</accession>
<evidence type="ECO:0000313" key="2">
    <source>
        <dbReference type="Proteomes" id="UP000076842"/>
    </source>
</evidence>
<keyword evidence="2" id="KW-1185">Reference proteome</keyword>
<sequence length="326" mass="35986">MASTLLLYTQNITRHAISWTPPQGPSSSGENSNTELLHAIHTSLHYALDPCAEHPDEPASFCFGATDEEAEGLGVREGGQLIIPKEADLKRTKDNDGEVTVKMFFFEPPSLRGTPKGKECEKVRDVWVAEALTALEKATGKKEVSRFVVKLDGVKWDGQEKWEEVGMPEVEDIGDLWTTLSSNPLIKNIGVSDFSAKHLLKLYSIIAELPPASAKPVATDHLNLFDCDSPPCMNPPDDVQLAAAKRGVELVAHPDPHDILPTKSLTALLSEFEERLPLPESFKIYQEEGKVDQAVAPRWVLKYTVLIRSRGILVDKGYIVSAEFPH</sequence>
<evidence type="ECO:0000313" key="1">
    <source>
        <dbReference type="EMBL" id="KZT57699.1"/>
    </source>
</evidence>
<protein>
    <recommendedName>
        <fullName evidence="3">Gamma-glutamylcysteine synthetase regulatory subunit</fullName>
    </recommendedName>
</protein>
<dbReference type="FunCoup" id="A0A165G7M5">
    <property type="interactions" value="122"/>
</dbReference>
<reference evidence="1 2" key="1">
    <citation type="journal article" date="2016" name="Mol. Biol. Evol.">
        <title>Comparative Genomics of Early-Diverging Mushroom-Forming Fungi Provides Insights into the Origins of Lignocellulose Decay Capabilities.</title>
        <authorList>
            <person name="Nagy L.G."/>
            <person name="Riley R."/>
            <person name="Tritt A."/>
            <person name="Adam C."/>
            <person name="Daum C."/>
            <person name="Floudas D."/>
            <person name="Sun H."/>
            <person name="Yadav J.S."/>
            <person name="Pangilinan J."/>
            <person name="Larsson K.H."/>
            <person name="Matsuura K."/>
            <person name="Barry K."/>
            <person name="Labutti K."/>
            <person name="Kuo R."/>
            <person name="Ohm R.A."/>
            <person name="Bhattacharya S.S."/>
            <person name="Shirouzu T."/>
            <person name="Yoshinaga Y."/>
            <person name="Martin F.M."/>
            <person name="Grigoriev I.V."/>
            <person name="Hibbett D.S."/>
        </authorList>
    </citation>
    <scope>NUCLEOTIDE SEQUENCE [LARGE SCALE GENOMIC DNA]</scope>
    <source>
        <strain evidence="1 2">HHB12733</strain>
    </source>
</reference>
<dbReference type="OrthoDB" id="5596051at2759"/>
<dbReference type="InParanoid" id="A0A165G7M5"/>
<dbReference type="GO" id="GO:0035226">
    <property type="term" value="F:glutamate-cysteine ligase catalytic subunit binding"/>
    <property type="evidence" value="ECO:0007669"/>
    <property type="project" value="InterPro"/>
</dbReference>
<dbReference type="GO" id="GO:0017109">
    <property type="term" value="C:glutamate-cysteine ligase complex"/>
    <property type="evidence" value="ECO:0007669"/>
    <property type="project" value="TreeGrafter"/>
</dbReference>
<dbReference type="EMBL" id="KV423960">
    <property type="protein sequence ID" value="KZT57699.1"/>
    <property type="molecule type" value="Genomic_DNA"/>
</dbReference>
<organism evidence="1 2">
    <name type="scientific">Calocera cornea HHB12733</name>
    <dbReference type="NCBI Taxonomy" id="1353952"/>
    <lineage>
        <taxon>Eukaryota</taxon>
        <taxon>Fungi</taxon>
        <taxon>Dikarya</taxon>
        <taxon>Basidiomycota</taxon>
        <taxon>Agaricomycotina</taxon>
        <taxon>Dacrymycetes</taxon>
        <taxon>Dacrymycetales</taxon>
        <taxon>Dacrymycetaceae</taxon>
        <taxon>Calocera</taxon>
    </lineage>
</organism>
<dbReference type="InterPro" id="IPR032963">
    <property type="entry name" value="Gclm"/>
</dbReference>